<dbReference type="AlphaFoldDB" id="A0A8J5CDA8"/>
<evidence type="ECO:0000313" key="2">
    <source>
        <dbReference type="EMBL" id="KAG6471699.1"/>
    </source>
</evidence>
<evidence type="ECO:0000313" key="3">
    <source>
        <dbReference type="Proteomes" id="UP000734854"/>
    </source>
</evidence>
<evidence type="ECO:0000259" key="1">
    <source>
        <dbReference type="Pfam" id="PF26576"/>
    </source>
</evidence>
<dbReference type="Proteomes" id="UP000734854">
    <property type="component" value="Unassembled WGS sequence"/>
</dbReference>
<dbReference type="CDD" id="cd11444">
    <property type="entry name" value="bHLH_AtIBH1_like"/>
    <property type="match status" value="1"/>
</dbReference>
<dbReference type="GO" id="GO:0006355">
    <property type="term" value="P:regulation of DNA-templated transcription"/>
    <property type="evidence" value="ECO:0007669"/>
    <property type="project" value="InterPro"/>
</dbReference>
<sequence>MQLTSSFKLNFLKQMLLGFQLSAVSSNNMSFHERKKAIKLSADAAIAFARGRTRWSQGLITNLSKNEKNKDVLKGLLGREYDELSKPCCNSWKIPRSKKILRRCLRMSSTRKMAGRAQHDVGKSILAKTLAKKRIQVLKKLVPGGESMDGFSLLDETLDYAMSLKAQVDGMRCVLRTSEALNFNMIKSSTVDVHNQETNDVEYGRGKNKRFWIEEESWVLIRCLQDMATDPLWKTDGGFKNYMNEIRRLMVQKLPQLIIEVKHIDSRIKFLKGRYHAINEMCKQSGCSWNDVEKKISCEFTWYIEWIKIHKDAKGLYNVSFPYCTNLDIVYGKDRATGDVAEDPLAAEQNLGNADVTLNVTDESDSNTEIEFLSTMESLSSNSSSSCAAKKKCPHQVHKASKKTKFALVKNVETENKEFNDEIRGFMNNLDGHLSTMSTWMQGTTSRMPQVLELLEKHELCSPDKYKASKAICQDLLNVDLLFSLDSTEVREYVLTLI</sequence>
<dbReference type="PANTHER" id="PTHR46250">
    <property type="entry name" value="MYB/SANT-LIKE DNA-BINDING DOMAIN PROTEIN-RELATED"/>
    <property type="match status" value="1"/>
</dbReference>
<proteinExistence type="predicted"/>
<dbReference type="PANTHER" id="PTHR46250:SF15">
    <property type="entry name" value="OS01G0523800 PROTEIN"/>
    <property type="match status" value="1"/>
</dbReference>
<name>A0A8J5CDA8_ZINOF</name>
<accession>A0A8J5CDA8</accession>
<dbReference type="InterPro" id="IPR059002">
    <property type="entry name" value="IBH1_N"/>
</dbReference>
<protein>
    <recommendedName>
        <fullName evidence="1">IBH1-like N-terminal domain-containing protein</fullName>
    </recommendedName>
</protein>
<comment type="caution">
    <text evidence="2">The sequence shown here is derived from an EMBL/GenBank/DDBJ whole genome shotgun (WGS) entry which is preliminary data.</text>
</comment>
<dbReference type="InterPro" id="IPR044549">
    <property type="entry name" value="bHLH_AtIBH1-like"/>
</dbReference>
<dbReference type="Pfam" id="PF26576">
    <property type="entry name" value="IBH1_N"/>
    <property type="match status" value="1"/>
</dbReference>
<keyword evidence="3" id="KW-1185">Reference proteome</keyword>
<reference evidence="2 3" key="1">
    <citation type="submission" date="2020-08" db="EMBL/GenBank/DDBJ databases">
        <title>Plant Genome Project.</title>
        <authorList>
            <person name="Zhang R.-G."/>
        </authorList>
    </citation>
    <scope>NUCLEOTIDE SEQUENCE [LARGE SCALE GENOMIC DNA]</scope>
    <source>
        <tissue evidence="2">Rhizome</tissue>
    </source>
</reference>
<gene>
    <name evidence="2" type="ORF">ZIOFF_069145</name>
</gene>
<dbReference type="EMBL" id="JACMSC010000020">
    <property type="protein sequence ID" value="KAG6471699.1"/>
    <property type="molecule type" value="Genomic_DNA"/>
</dbReference>
<organism evidence="2 3">
    <name type="scientific">Zingiber officinale</name>
    <name type="common">Ginger</name>
    <name type="synonym">Amomum zingiber</name>
    <dbReference type="NCBI Taxonomy" id="94328"/>
    <lineage>
        <taxon>Eukaryota</taxon>
        <taxon>Viridiplantae</taxon>
        <taxon>Streptophyta</taxon>
        <taxon>Embryophyta</taxon>
        <taxon>Tracheophyta</taxon>
        <taxon>Spermatophyta</taxon>
        <taxon>Magnoliopsida</taxon>
        <taxon>Liliopsida</taxon>
        <taxon>Zingiberales</taxon>
        <taxon>Zingiberaceae</taxon>
        <taxon>Zingiber</taxon>
    </lineage>
</organism>
<feature type="domain" description="IBH1-like N-terminal" evidence="1">
    <location>
        <begin position="5"/>
        <end position="66"/>
    </location>
</feature>